<dbReference type="InterPro" id="IPR030700">
    <property type="entry name" value="N-end_Aminoacyl_Trfase"/>
</dbReference>
<sequence length="488" mass="53166">MSRVRLYGNRPTQCGYCPAKRPSHQYVLEAVHLAIDDYQALIDRGWRRSGMHLYQPDRQQICCVPYTIRLDTKHFKPSKAHLRVQRKLDEFLEDRHTSSKKRKREPADEDGPRAKKKAAPSPLLATLQACLKTAVMAVLESHGADVVAAGAALHTKIRVLAARAAESDRGAFSSPAAHAVCAYLNKATGASHIVANVAQGIADALQLPPLTTVTAVNGFLNFHAATESVASNEAPTPQLPPTACEAVPDATPTLPRQKRKWELETIRPANTPEIYEIYKAYQAHVHDDTAVTPASFESFLVASPLPAVPGSAEGSFFQLYRLDGELVAVGVVDVLGDNWSSVYFFYKPAYASLQLGTYSALREIARCGSGYYYMGYYIGNCTKMQYKARFTPSELLCPVTQTFVVATKDVLARTDADASQCVCLAPAHGVGDSSDGVDIDGIILHFPDGPVAVADNKTSLHPVVLDHLRDFAAVVGPDLTRRLGVQMY</sequence>
<evidence type="ECO:0000256" key="6">
    <source>
        <dbReference type="SAM" id="MobiDB-lite"/>
    </source>
</evidence>
<keyword evidence="3 5" id="KW-0833">Ubl conjugation pathway</keyword>
<evidence type="ECO:0000313" key="9">
    <source>
        <dbReference type="EMBL" id="OQR98557.1"/>
    </source>
</evidence>
<dbReference type="PANTHER" id="PTHR21367:SF1">
    <property type="entry name" value="ARGINYL-TRNA--PROTEIN TRANSFERASE 1"/>
    <property type="match status" value="1"/>
</dbReference>
<evidence type="ECO:0000256" key="3">
    <source>
        <dbReference type="ARBA" id="ARBA00022786"/>
    </source>
</evidence>
<gene>
    <name evidence="9" type="ORF">ACHHYP_08350</name>
</gene>
<dbReference type="InterPro" id="IPR007472">
    <property type="entry name" value="N-end_Aminoacyl_Trfase_C"/>
</dbReference>
<feature type="region of interest" description="Disordered" evidence="6">
    <location>
        <begin position="93"/>
        <end position="120"/>
    </location>
</feature>
<name>A0A1V9ZKR5_ACHHY</name>
<dbReference type="AlphaFoldDB" id="A0A1V9ZKR5"/>
<dbReference type="Proteomes" id="UP000243579">
    <property type="component" value="Unassembled WGS sequence"/>
</dbReference>
<dbReference type="GO" id="GO:0005737">
    <property type="term" value="C:cytoplasm"/>
    <property type="evidence" value="ECO:0007669"/>
    <property type="project" value="TreeGrafter"/>
</dbReference>
<dbReference type="GO" id="GO:0004057">
    <property type="term" value="F:arginyl-tRNA--protein transferase activity"/>
    <property type="evidence" value="ECO:0007669"/>
    <property type="project" value="UniProtKB-EC"/>
</dbReference>
<dbReference type="EMBL" id="JNBR01000082">
    <property type="protein sequence ID" value="OQR98557.1"/>
    <property type="molecule type" value="Genomic_DNA"/>
</dbReference>
<evidence type="ECO:0000259" key="8">
    <source>
        <dbReference type="Pfam" id="PF04377"/>
    </source>
</evidence>
<evidence type="ECO:0000256" key="5">
    <source>
        <dbReference type="PIRNR" id="PIRNR037207"/>
    </source>
</evidence>
<accession>A0A1V9ZKR5</accession>
<evidence type="ECO:0000259" key="7">
    <source>
        <dbReference type="Pfam" id="PF04376"/>
    </source>
</evidence>
<keyword evidence="4 5" id="KW-0012">Acyltransferase</keyword>
<dbReference type="Pfam" id="PF04376">
    <property type="entry name" value="ATE_N"/>
    <property type="match status" value="1"/>
</dbReference>
<feature type="domain" description="N-end rule aminoacyl transferase C-terminal" evidence="8">
    <location>
        <begin position="273"/>
        <end position="397"/>
    </location>
</feature>
<dbReference type="PIRSF" id="PIRSF037207">
    <property type="entry name" value="ATE1_euk"/>
    <property type="match status" value="1"/>
</dbReference>
<dbReference type="InterPro" id="IPR007471">
    <property type="entry name" value="N-end_Aminoacyl_Trfase_N"/>
</dbReference>
<dbReference type="EC" id="2.3.2.8" evidence="5"/>
<comment type="similarity">
    <text evidence="1 5">Belongs to the R-transferase family.</text>
</comment>
<dbReference type="Pfam" id="PF04377">
    <property type="entry name" value="ATE_C"/>
    <property type="match status" value="1"/>
</dbReference>
<comment type="catalytic activity">
    <reaction evidence="5">
        <text>an N-terminal L-alpha-aminoacyl-[protein] + L-arginyl-tRNA(Arg) = an N-terminal L-arginyl-L-aminoacyl-[protein] + tRNA(Arg) + H(+)</text>
        <dbReference type="Rhea" id="RHEA:10208"/>
        <dbReference type="Rhea" id="RHEA-COMP:9658"/>
        <dbReference type="Rhea" id="RHEA-COMP:9673"/>
        <dbReference type="Rhea" id="RHEA-COMP:10636"/>
        <dbReference type="Rhea" id="RHEA-COMP:10638"/>
        <dbReference type="ChEBI" id="CHEBI:15378"/>
        <dbReference type="ChEBI" id="CHEBI:78442"/>
        <dbReference type="ChEBI" id="CHEBI:78513"/>
        <dbReference type="ChEBI" id="CHEBI:78597"/>
        <dbReference type="ChEBI" id="CHEBI:83562"/>
        <dbReference type="EC" id="2.3.2.8"/>
    </reaction>
</comment>
<organism evidence="9 10">
    <name type="scientific">Achlya hypogyna</name>
    <name type="common">Oomycete</name>
    <name type="synonym">Protoachlya hypogyna</name>
    <dbReference type="NCBI Taxonomy" id="1202772"/>
    <lineage>
        <taxon>Eukaryota</taxon>
        <taxon>Sar</taxon>
        <taxon>Stramenopiles</taxon>
        <taxon>Oomycota</taxon>
        <taxon>Saprolegniomycetes</taxon>
        <taxon>Saprolegniales</taxon>
        <taxon>Achlyaceae</taxon>
        <taxon>Achlya</taxon>
    </lineage>
</organism>
<protein>
    <recommendedName>
        <fullName evidence="5">Arginyl-tRNA--protein transferase 1</fullName>
        <shortName evidence="5">Arginyltransferase 1</shortName>
        <shortName evidence="5">R-transferase 1</shortName>
        <ecNumber evidence="5">2.3.2.8</ecNumber>
    </recommendedName>
    <alternativeName>
        <fullName evidence="5">Arginine-tRNA--protein transferase 1</fullName>
    </alternativeName>
</protein>
<evidence type="ECO:0000256" key="1">
    <source>
        <dbReference type="ARBA" id="ARBA00009991"/>
    </source>
</evidence>
<comment type="caution">
    <text evidence="9">The sequence shown here is derived from an EMBL/GenBank/DDBJ whole genome shotgun (WGS) entry which is preliminary data.</text>
</comment>
<proteinExistence type="inferred from homology"/>
<keyword evidence="2 5" id="KW-0808">Transferase</keyword>
<dbReference type="InterPro" id="IPR017137">
    <property type="entry name" value="Arg-tRNA-P_Trfase_1_euk"/>
</dbReference>
<dbReference type="STRING" id="1202772.A0A1V9ZKR5"/>
<evidence type="ECO:0000313" key="10">
    <source>
        <dbReference type="Proteomes" id="UP000243579"/>
    </source>
</evidence>
<dbReference type="InterPro" id="IPR016181">
    <property type="entry name" value="Acyl_CoA_acyltransferase"/>
</dbReference>
<evidence type="ECO:0000256" key="4">
    <source>
        <dbReference type="ARBA" id="ARBA00023315"/>
    </source>
</evidence>
<dbReference type="PANTHER" id="PTHR21367">
    <property type="entry name" value="ARGININE-TRNA-PROTEIN TRANSFERASE 1"/>
    <property type="match status" value="1"/>
</dbReference>
<keyword evidence="10" id="KW-1185">Reference proteome</keyword>
<dbReference type="OrthoDB" id="74183at2759"/>
<feature type="domain" description="N-end aminoacyl transferase N-terminal" evidence="7">
    <location>
        <begin position="13"/>
        <end position="81"/>
    </location>
</feature>
<comment type="function">
    <text evidence="5">Involved in the post-translational conjugation of arginine to the N-terminal aspartate or glutamate of a protein. This arginylation is required for degradation of the protein via the ubiquitin pathway.</text>
</comment>
<evidence type="ECO:0000256" key="2">
    <source>
        <dbReference type="ARBA" id="ARBA00022679"/>
    </source>
</evidence>
<dbReference type="SUPFAM" id="SSF55729">
    <property type="entry name" value="Acyl-CoA N-acyltransferases (Nat)"/>
    <property type="match status" value="1"/>
</dbReference>
<reference evidence="9 10" key="1">
    <citation type="journal article" date="2014" name="Genome Biol. Evol.">
        <title>The secreted proteins of Achlya hypogyna and Thraustotheca clavata identify the ancestral oomycete secretome and reveal gene acquisitions by horizontal gene transfer.</title>
        <authorList>
            <person name="Misner I."/>
            <person name="Blouin N."/>
            <person name="Leonard G."/>
            <person name="Richards T.A."/>
            <person name="Lane C.E."/>
        </authorList>
    </citation>
    <scope>NUCLEOTIDE SEQUENCE [LARGE SCALE GENOMIC DNA]</scope>
    <source>
        <strain evidence="9 10">ATCC 48635</strain>
    </source>
</reference>